<evidence type="ECO:0000313" key="2">
    <source>
        <dbReference type="Proteomes" id="UP000676336"/>
    </source>
</evidence>
<accession>A0A8S3IW21</accession>
<proteinExistence type="predicted"/>
<dbReference type="EMBL" id="CAJOBI010335575">
    <property type="protein sequence ID" value="CAF5205330.1"/>
    <property type="molecule type" value="Genomic_DNA"/>
</dbReference>
<sequence>MGNQNKIQRSVENLQEKHQSYVINLDDIVKQWVWSKWNKTKSKSLSHF</sequence>
<feature type="non-terminal residue" evidence="1">
    <location>
        <position position="1"/>
    </location>
</feature>
<evidence type="ECO:0000313" key="1">
    <source>
        <dbReference type="EMBL" id="CAF5205330.1"/>
    </source>
</evidence>
<reference evidence="1" key="1">
    <citation type="submission" date="2021-02" db="EMBL/GenBank/DDBJ databases">
        <authorList>
            <person name="Nowell W R."/>
        </authorList>
    </citation>
    <scope>NUCLEOTIDE SEQUENCE</scope>
</reference>
<name>A0A8S3IW21_9BILA</name>
<feature type="non-terminal residue" evidence="1">
    <location>
        <position position="48"/>
    </location>
</feature>
<comment type="caution">
    <text evidence="1">The sequence shown here is derived from an EMBL/GenBank/DDBJ whole genome shotgun (WGS) entry which is preliminary data.</text>
</comment>
<organism evidence="1 2">
    <name type="scientific">Rotaria magnacalcarata</name>
    <dbReference type="NCBI Taxonomy" id="392030"/>
    <lineage>
        <taxon>Eukaryota</taxon>
        <taxon>Metazoa</taxon>
        <taxon>Spiralia</taxon>
        <taxon>Gnathifera</taxon>
        <taxon>Rotifera</taxon>
        <taxon>Eurotatoria</taxon>
        <taxon>Bdelloidea</taxon>
        <taxon>Philodinida</taxon>
        <taxon>Philodinidae</taxon>
        <taxon>Rotaria</taxon>
    </lineage>
</organism>
<gene>
    <name evidence="1" type="ORF">SMN809_LOCUS76730</name>
</gene>
<dbReference type="AlphaFoldDB" id="A0A8S3IW21"/>
<dbReference type="Proteomes" id="UP000676336">
    <property type="component" value="Unassembled WGS sequence"/>
</dbReference>
<protein>
    <submittedName>
        <fullName evidence="1">Uncharacterized protein</fullName>
    </submittedName>
</protein>